<evidence type="ECO:0000256" key="2">
    <source>
        <dbReference type="ARBA" id="ARBA00022729"/>
    </source>
</evidence>
<dbReference type="SUPFAM" id="SSF52058">
    <property type="entry name" value="L domain-like"/>
    <property type="match status" value="1"/>
</dbReference>
<dbReference type="GO" id="GO:0016020">
    <property type="term" value="C:membrane"/>
    <property type="evidence" value="ECO:0007669"/>
    <property type="project" value="UniProtKB-SubCell"/>
</dbReference>
<evidence type="ECO:0000256" key="3">
    <source>
        <dbReference type="SAM" id="MobiDB-lite"/>
    </source>
</evidence>
<dbReference type="AlphaFoldDB" id="A0A9N8HD22"/>
<keyword evidence="4" id="KW-0812">Transmembrane</keyword>
<keyword evidence="4" id="KW-1133">Transmembrane helix</keyword>
<dbReference type="EMBL" id="CAICTM010000438">
    <property type="protein sequence ID" value="CAB9510503.1"/>
    <property type="molecule type" value="Genomic_DNA"/>
</dbReference>
<dbReference type="PANTHER" id="PTHR48053:SF71">
    <property type="entry name" value="LEUCINE RICH REPEAT FAMILY PROTEIN, EXPRESSED"/>
    <property type="match status" value="1"/>
</dbReference>
<dbReference type="GO" id="GO:0016301">
    <property type="term" value="F:kinase activity"/>
    <property type="evidence" value="ECO:0007669"/>
    <property type="project" value="UniProtKB-KW"/>
</dbReference>
<proteinExistence type="predicted"/>
<keyword evidence="5" id="KW-0418">Kinase</keyword>
<feature type="region of interest" description="Disordered" evidence="3">
    <location>
        <begin position="1"/>
        <end position="152"/>
    </location>
</feature>
<protein>
    <submittedName>
        <fullName evidence="5">LRR receptor-like serine threonine-protein kinase</fullName>
    </submittedName>
</protein>
<name>A0A9N8HD22_9STRA</name>
<dbReference type="InterPro" id="IPR001611">
    <property type="entry name" value="Leu-rich_rpt"/>
</dbReference>
<keyword evidence="6" id="KW-1185">Reference proteome</keyword>
<keyword evidence="5" id="KW-0675">Receptor</keyword>
<organism evidence="5 6">
    <name type="scientific">Seminavis robusta</name>
    <dbReference type="NCBI Taxonomy" id="568900"/>
    <lineage>
        <taxon>Eukaryota</taxon>
        <taxon>Sar</taxon>
        <taxon>Stramenopiles</taxon>
        <taxon>Ochrophyta</taxon>
        <taxon>Bacillariophyta</taxon>
        <taxon>Bacillariophyceae</taxon>
        <taxon>Bacillariophycidae</taxon>
        <taxon>Naviculales</taxon>
        <taxon>Naviculaceae</taxon>
        <taxon>Seminavis</taxon>
    </lineage>
</organism>
<comment type="caution">
    <text evidence="5">The sequence shown here is derived from an EMBL/GenBank/DDBJ whole genome shotgun (WGS) entry which is preliminary data.</text>
</comment>
<dbReference type="InterPro" id="IPR032675">
    <property type="entry name" value="LRR_dom_sf"/>
</dbReference>
<gene>
    <name evidence="5" type="ORF">SEMRO_439_G143230.1</name>
</gene>
<dbReference type="OrthoDB" id="39747at2759"/>
<dbReference type="Pfam" id="PF00560">
    <property type="entry name" value="LRR_1"/>
    <property type="match status" value="1"/>
</dbReference>
<evidence type="ECO:0000313" key="5">
    <source>
        <dbReference type="EMBL" id="CAB9510503.1"/>
    </source>
</evidence>
<feature type="compositionally biased region" description="Basic residues" evidence="3">
    <location>
        <begin position="118"/>
        <end position="130"/>
    </location>
</feature>
<keyword evidence="4" id="KW-0472">Membrane</keyword>
<reference evidence="5" key="1">
    <citation type="submission" date="2020-06" db="EMBL/GenBank/DDBJ databases">
        <authorList>
            <consortium name="Plant Systems Biology data submission"/>
        </authorList>
    </citation>
    <scope>NUCLEOTIDE SEQUENCE</scope>
    <source>
        <strain evidence="5">D6</strain>
    </source>
</reference>
<feature type="compositionally biased region" description="Low complexity" evidence="3">
    <location>
        <begin position="27"/>
        <end position="41"/>
    </location>
</feature>
<evidence type="ECO:0000256" key="4">
    <source>
        <dbReference type="SAM" id="Phobius"/>
    </source>
</evidence>
<feature type="compositionally biased region" description="Basic and acidic residues" evidence="3">
    <location>
        <begin position="50"/>
        <end position="59"/>
    </location>
</feature>
<dbReference type="Proteomes" id="UP001153069">
    <property type="component" value="Unassembled WGS sequence"/>
</dbReference>
<evidence type="ECO:0000313" key="6">
    <source>
        <dbReference type="Proteomes" id="UP001153069"/>
    </source>
</evidence>
<dbReference type="InterPro" id="IPR051716">
    <property type="entry name" value="Plant_RL_S/T_kinase"/>
</dbReference>
<keyword evidence="5" id="KW-0808">Transferase</keyword>
<evidence type="ECO:0000256" key="1">
    <source>
        <dbReference type="ARBA" id="ARBA00004167"/>
    </source>
</evidence>
<dbReference type="Gene3D" id="3.80.10.10">
    <property type="entry name" value="Ribonuclease Inhibitor"/>
    <property type="match status" value="3"/>
</dbReference>
<sequence>MKSSLKPSRRYDEEQAVFRTTSSGDASESSFQSSNFSLGFSGHQQNNMEDSSRMDDTSYSHHQASRGKNKNGLPGVTEEPPSPISGRRSHSAGQLQKNRRHKRADDRKASSAVARLSGGRRGKKGRRGNKKTNGNQTEGSSYSDADAGDQSTVLGMDDSVRERKGYFENLAPSRAMTMVLGLFFTLILVIPVTLASIGQKSNKENTNTQPPQDENATNATMMITNITSNYYNTSLDLDDGSYLLEQPEEEIEVVNTDYNNETEGPQAAAENSEPPTPPPVLISEDTIQYIQSVLHNSTTVFINNITHHDATTDQSLPAFQAYQFLLQDPQVETYPDWRIRQRFAMATFFYAFNGPQWITYTGQQTTPSQGGLDYNIHECDWWWANNDIGENIDNDETTCHANDTIARLAVSNMEGFQGTMPEEISMLSHLQAIQFDQLLYFDSPLTHLLTPAMQNLTELTSFHCTSCDLLLEGGNPQGAPLPDNLHEYMPFLQDLVIANSHLIGSLPTQWGLTTLTSLVLAGNDLEGSLPSELGILTNLQLLSLHHNNFKDPVPNDIWSSLTSLRDFDVSGNKLTGTIGTEIGLWTELRHFDIKGGNRMSAAAPDQGGDRDTVGLALPSEIGLLSNNLQALKIGGNRLGGMLPSELSGLSALQLLGLTGNDLQGSIDDLLTNVVPQMSSLQQLALGGNQFQGTLPPQGIADTASSVAFLTLLDISDNLIEGEIPSELGLMTTLTDLAMHTNALNGALPSELALLTALESFSVDGNDVTAQVPQEMCDAIPPLNFTNFQFGWCQGRGECCS</sequence>
<comment type="subcellular location">
    <subcellularLocation>
        <location evidence="1">Membrane</location>
        <topology evidence="1">Single-pass membrane protein</topology>
    </subcellularLocation>
</comment>
<accession>A0A9N8HD22</accession>
<keyword evidence="2" id="KW-0732">Signal</keyword>
<feature type="transmembrane region" description="Helical" evidence="4">
    <location>
        <begin position="179"/>
        <end position="198"/>
    </location>
</feature>
<feature type="compositionally biased region" description="Polar residues" evidence="3">
    <location>
        <begin position="136"/>
        <end position="152"/>
    </location>
</feature>
<dbReference type="PANTHER" id="PTHR48053">
    <property type="entry name" value="LEUCINE RICH REPEAT FAMILY PROTEIN, EXPRESSED"/>
    <property type="match status" value="1"/>
</dbReference>